<sequence>MQNSLIQTYVENVDNIKTIWCKYTTQTQGQTMHYKFLGKFLMDIRLPLGVDSDSNLWDACKLSSKFKLQCDSYGHIQYNSLIYELFRRCFYQEVFSQGSIHSIKLIKQFNKEQQFRLKYYRKNKNIPRSNIGPAITTQTNINLLHDYLNVLIFFKTWQQFTNSLIHKINQEDHHFTDSDISLQNISENIYQKSQNHILNQEFEDLSKSNSCLDQIPISRHSISQSSQINQYNDLLFYKGNYETSLQSENRDFTFLKTEKRCESDI</sequence>
<dbReference type="PANTHER" id="PTHR45628">
    <property type="entry name" value="VOLTAGE-DEPENDENT CALCIUM CHANNEL TYPE A SUBUNIT ALPHA-1"/>
    <property type="match status" value="1"/>
</dbReference>
<keyword evidence="4" id="KW-0325">Glycoprotein</keyword>
<evidence type="ECO:0000256" key="4">
    <source>
        <dbReference type="ARBA" id="ARBA00023180"/>
    </source>
</evidence>
<accession>A0A8S1RBY6</accession>
<dbReference type="GO" id="GO:0005891">
    <property type="term" value="C:voltage-gated calcium channel complex"/>
    <property type="evidence" value="ECO:0007669"/>
    <property type="project" value="TreeGrafter"/>
</dbReference>
<keyword evidence="1" id="KW-0813">Transport</keyword>
<protein>
    <submittedName>
        <fullName evidence="6">Uncharacterized protein</fullName>
    </submittedName>
</protein>
<gene>
    <name evidence="6" type="ORF">PSON_ATCC_30995.1.T1620044</name>
</gene>
<keyword evidence="2" id="KW-0851">Voltage-gated channel</keyword>
<keyword evidence="5" id="KW-0407">Ion channel</keyword>
<evidence type="ECO:0000313" key="6">
    <source>
        <dbReference type="EMBL" id="CAD8125781.1"/>
    </source>
</evidence>
<organism evidence="6 7">
    <name type="scientific">Paramecium sonneborni</name>
    <dbReference type="NCBI Taxonomy" id="65129"/>
    <lineage>
        <taxon>Eukaryota</taxon>
        <taxon>Sar</taxon>
        <taxon>Alveolata</taxon>
        <taxon>Ciliophora</taxon>
        <taxon>Intramacronucleata</taxon>
        <taxon>Oligohymenophorea</taxon>
        <taxon>Peniculida</taxon>
        <taxon>Parameciidae</taxon>
        <taxon>Paramecium</taxon>
    </lineage>
</organism>
<dbReference type="OrthoDB" id="319632at2759"/>
<keyword evidence="3" id="KW-0406">Ion transport</keyword>
<keyword evidence="7" id="KW-1185">Reference proteome</keyword>
<dbReference type="AlphaFoldDB" id="A0A8S1RBY6"/>
<name>A0A8S1RBY6_9CILI</name>
<evidence type="ECO:0000256" key="5">
    <source>
        <dbReference type="ARBA" id="ARBA00023303"/>
    </source>
</evidence>
<dbReference type="PANTHER" id="PTHR45628:SF7">
    <property type="entry name" value="VOLTAGE-DEPENDENT CALCIUM CHANNEL TYPE A SUBUNIT ALPHA-1"/>
    <property type="match status" value="1"/>
</dbReference>
<evidence type="ECO:0000313" key="7">
    <source>
        <dbReference type="Proteomes" id="UP000692954"/>
    </source>
</evidence>
<evidence type="ECO:0000256" key="2">
    <source>
        <dbReference type="ARBA" id="ARBA00022882"/>
    </source>
</evidence>
<dbReference type="GO" id="GO:0098703">
    <property type="term" value="P:calcium ion import across plasma membrane"/>
    <property type="evidence" value="ECO:0007669"/>
    <property type="project" value="TreeGrafter"/>
</dbReference>
<dbReference type="EMBL" id="CAJJDN010000162">
    <property type="protein sequence ID" value="CAD8125781.1"/>
    <property type="molecule type" value="Genomic_DNA"/>
</dbReference>
<reference evidence="6" key="1">
    <citation type="submission" date="2021-01" db="EMBL/GenBank/DDBJ databases">
        <authorList>
            <consortium name="Genoscope - CEA"/>
            <person name="William W."/>
        </authorList>
    </citation>
    <scope>NUCLEOTIDE SEQUENCE</scope>
</reference>
<evidence type="ECO:0000256" key="1">
    <source>
        <dbReference type="ARBA" id="ARBA00022448"/>
    </source>
</evidence>
<dbReference type="Proteomes" id="UP000692954">
    <property type="component" value="Unassembled WGS sequence"/>
</dbReference>
<dbReference type="GO" id="GO:0008331">
    <property type="term" value="F:high voltage-gated calcium channel activity"/>
    <property type="evidence" value="ECO:0007669"/>
    <property type="project" value="TreeGrafter"/>
</dbReference>
<dbReference type="InterPro" id="IPR050599">
    <property type="entry name" value="VDCC_alpha-1_subunit"/>
</dbReference>
<evidence type="ECO:0000256" key="3">
    <source>
        <dbReference type="ARBA" id="ARBA00023065"/>
    </source>
</evidence>
<comment type="caution">
    <text evidence="6">The sequence shown here is derived from an EMBL/GenBank/DDBJ whole genome shotgun (WGS) entry which is preliminary data.</text>
</comment>
<proteinExistence type="predicted"/>